<gene>
    <name evidence="3" type="ORF">MOO45_02270</name>
</gene>
<dbReference type="Proteomes" id="UP000831495">
    <property type="component" value="Chromosome"/>
</dbReference>
<dbReference type="Gene3D" id="3.40.50.150">
    <property type="entry name" value="Vaccinia Virus protein VP39"/>
    <property type="match status" value="1"/>
</dbReference>
<evidence type="ECO:0000313" key="4">
    <source>
        <dbReference type="Proteomes" id="UP000831495"/>
    </source>
</evidence>
<reference evidence="3" key="1">
    <citation type="journal article" date="2022" name="Int. J. Syst. Evol. Microbiol.">
        <title>Apilactobacillus apisilvae sp. nov., Nicolia spurrieriana gen. nov. sp. nov., Bombilactobacillus folatiphilus sp. nov. and Bombilactobacillus thymidiniphilus sp. nov., four new lactic acid bacterial isolates from stingless bees Tetragonula carbonaria and Austroplebeia australis.</title>
        <authorList>
            <person name="Oliphant S.A."/>
            <person name="Watson-Haigh N.S."/>
            <person name="Sumby K.M."/>
            <person name="Gardner J."/>
            <person name="Groom S."/>
            <person name="Jiranek V."/>
        </authorList>
    </citation>
    <scope>NUCLEOTIDE SEQUENCE</scope>
    <source>
        <strain evidence="3">SG4_D2</strain>
    </source>
</reference>
<feature type="domain" description="DNA methylase adenine-specific" evidence="1">
    <location>
        <begin position="112"/>
        <end position="326"/>
    </location>
</feature>
<keyword evidence="3" id="KW-0489">Methyltransferase</keyword>
<dbReference type="GO" id="GO:0032259">
    <property type="term" value="P:methylation"/>
    <property type="evidence" value="ECO:0007669"/>
    <property type="project" value="UniProtKB-KW"/>
</dbReference>
<feature type="domain" description="YtxK-like N-terminal helical" evidence="2">
    <location>
        <begin position="10"/>
        <end position="89"/>
    </location>
</feature>
<sequence length="341" mass="38758">MNEVQARIQQIYQFVDQTTTELKQDLRVSYQDALSENILNILGQTTFVEDGFPNEEQAAHLNQQYQNFDLKSFTRHEIKKALELSIIKAQRLDKVDVNHLMTPDIIGTICSLVIIEIFQAYPKPKLQVVDPAVGTGNFLFQIAQDLKQDMNLSLQLYGLDNDDQMLMLTDAFSQAIGIEIDLYHQDAVADWLLQDFDLILSDLPVGYYPLDENTTNFKTKSEKGHSYAHHLIIEQAMKYVQPGGLGVFVVPSQIFQTDQAKSLAEWMVKDVYLQAVLSLSNDLFASLEAAKSIVVLQRHGQNAKQSPQVLMGQIPSLDRSAEMAQFKRQLQIWSQNTFNWG</sequence>
<dbReference type="PANTHER" id="PTHR41313:SF1">
    <property type="entry name" value="DNA METHYLASE ADENINE-SPECIFIC DOMAIN-CONTAINING PROTEIN"/>
    <property type="match status" value="1"/>
</dbReference>
<dbReference type="InterPro" id="IPR048375">
    <property type="entry name" value="YtxK-like_N"/>
</dbReference>
<accession>A0ABY4PA46</accession>
<keyword evidence="4" id="KW-1185">Reference proteome</keyword>
<dbReference type="InterPro" id="IPR003356">
    <property type="entry name" value="DNA_methylase_A-5"/>
</dbReference>
<dbReference type="InterPro" id="IPR029063">
    <property type="entry name" value="SAM-dependent_MTases_sf"/>
</dbReference>
<evidence type="ECO:0000313" key="3">
    <source>
        <dbReference type="EMBL" id="UQS82499.1"/>
    </source>
</evidence>
<dbReference type="PANTHER" id="PTHR41313">
    <property type="entry name" value="ADENINE-SPECIFIC METHYLTRANSFERASE"/>
    <property type="match status" value="1"/>
</dbReference>
<keyword evidence="3" id="KW-0808">Transferase</keyword>
<dbReference type="SUPFAM" id="SSF53335">
    <property type="entry name" value="S-adenosyl-L-methionine-dependent methyltransferases"/>
    <property type="match status" value="1"/>
</dbReference>
<name>A0ABY4PA46_9LACO</name>
<dbReference type="CDD" id="cd02440">
    <property type="entry name" value="AdoMet_MTases"/>
    <property type="match status" value="1"/>
</dbReference>
<dbReference type="GO" id="GO:0008168">
    <property type="term" value="F:methyltransferase activity"/>
    <property type="evidence" value="ECO:0007669"/>
    <property type="project" value="UniProtKB-KW"/>
</dbReference>
<dbReference type="RefSeq" id="WP_249514777.1">
    <property type="nucleotide sequence ID" value="NZ_CP093366.1"/>
</dbReference>
<organism evidence="3 4">
    <name type="scientific">Bombilactobacillus folatiphilus</name>
    <dbReference type="NCBI Taxonomy" id="2923362"/>
    <lineage>
        <taxon>Bacteria</taxon>
        <taxon>Bacillati</taxon>
        <taxon>Bacillota</taxon>
        <taxon>Bacilli</taxon>
        <taxon>Lactobacillales</taxon>
        <taxon>Lactobacillaceae</taxon>
        <taxon>Bombilactobacillus</taxon>
    </lineage>
</organism>
<dbReference type="Pfam" id="PF21106">
    <property type="entry name" value="YtxK_like"/>
    <property type="match status" value="1"/>
</dbReference>
<dbReference type="PRINTS" id="PR00507">
    <property type="entry name" value="N12N6MTFRASE"/>
</dbReference>
<dbReference type="InterPro" id="IPR052933">
    <property type="entry name" value="DNA_Protect_Modify"/>
</dbReference>
<evidence type="ECO:0000259" key="1">
    <source>
        <dbReference type="Pfam" id="PF02384"/>
    </source>
</evidence>
<evidence type="ECO:0000259" key="2">
    <source>
        <dbReference type="Pfam" id="PF21106"/>
    </source>
</evidence>
<proteinExistence type="predicted"/>
<dbReference type="EMBL" id="CP093366">
    <property type="protein sequence ID" value="UQS82499.1"/>
    <property type="molecule type" value="Genomic_DNA"/>
</dbReference>
<dbReference type="Pfam" id="PF02384">
    <property type="entry name" value="N6_Mtase"/>
    <property type="match status" value="1"/>
</dbReference>
<dbReference type="Gene3D" id="1.10.150.470">
    <property type="match status" value="1"/>
</dbReference>
<protein>
    <submittedName>
        <fullName evidence="3">Class I SAM-dependent methyltransferase</fullName>
    </submittedName>
</protein>